<dbReference type="InterPro" id="IPR007507">
    <property type="entry name" value="Glycos_transf_N"/>
</dbReference>
<dbReference type="InterPro" id="IPR039901">
    <property type="entry name" value="Kdotransferase"/>
</dbReference>
<dbReference type="GO" id="GO:0009245">
    <property type="term" value="P:lipid A biosynthetic process"/>
    <property type="evidence" value="ECO:0007669"/>
    <property type="project" value="TreeGrafter"/>
</dbReference>
<feature type="domain" description="3-deoxy-D-manno-octulosonic-acid transferase N-terminal" evidence="10">
    <location>
        <begin position="33"/>
        <end position="207"/>
    </location>
</feature>
<feature type="site" description="Transition state stabilizer" evidence="8">
    <location>
        <position position="204"/>
    </location>
</feature>
<evidence type="ECO:0000256" key="8">
    <source>
        <dbReference type="PIRSR" id="PIRSR639901-2"/>
    </source>
</evidence>
<gene>
    <name evidence="11" type="primary">kdtA</name>
    <name evidence="11" type="ORF">GCM10007966_13400</name>
</gene>
<name>A0A917JUV5_9GAMM</name>
<sequence>MRRIYSFLLYLCIPYILFRLYRKGRKLAAYRHRIPERFSLNLKEKPVDVWLHAVSLGEVNAAAPLIKALLAMNLKLVITTMTPTGSDRVTTLFGNRVHHQYLPYDLPSAVRRFYSTYHPKLGIILETELWPNFIYGAEQLSMPLFIINGRISDRAFKQYKRMRYLFKPILNKLTRILVQSKQDAARFIQLGAEESKVSVVGNLKFDMQWSSLEVNPVAHLKTAWGESRPVLLLASTHDNEEEQILTRLSRLQDSMERVLLLIAPRHPERFKDVYELACSFGLKTGLRSTVSSISSDCDVIVIDSLGELQAFYQLSDYSFVGGSLVPIGGHNLLEPIALNVPVITGPYNQNSKAIFESLLAAKAIYMAENADALIEVVIELHHHEAIKKSLVKNANKVFEENQGSLEKNLTLLQPFFPSQSHTHSIS</sequence>
<evidence type="ECO:0000256" key="4">
    <source>
        <dbReference type="ARBA" id="ARBA00022679"/>
    </source>
</evidence>
<dbReference type="GO" id="GO:0009244">
    <property type="term" value="P:lipopolysaccharide core region biosynthetic process"/>
    <property type="evidence" value="ECO:0007669"/>
    <property type="project" value="UniProtKB-UniRule"/>
</dbReference>
<dbReference type="SUPFAM" id="SSF53756">
    <property type="entry name" value="UDP-Glycosyltransferase/glycogen phosphorylase"/>
    <property type="match status" value="1"/>
</dbReference>
<dbReference type="EC" id="2.4.99.12" evidence="2 9"/>
<dbReference type="Proteomes" id="UP000630149">
    <property type="component" value="Unassembled WGS sequence"/>
</dbReference>
<evidence type="ECO:0000256" key="6">
    <source>
        <dbReference type="ARBA" id="ARBA00049183"/>
    </source>
</evidence>
<dbReference type="PANTHER" id="PTHR42755:SF1">
    <property type="entry name" value="3-DEOXY-D-MANNO-OCTULOSONIC ACID TRANSFERASE, MITOCHONDRIAL-RELATED"/>
    <property type="match status" value="1"/>
</dbReference>
<evidence type="ECO:0000313" key="11">
    <source>
        <dbReference type="EMBL" id="GGI86122.1"/>
    </source>
</evidence>
<organism evidence="11 12">
    <name type="scientific">Legionella impletisoli</name>
    <dbReference type="NCBI Taxonomy" id="343510"/>
    <lineage>
        <taxon>Bacteria</taxon>
        <taxon>Pseudomonadati</taxon>
        <taxon>Pseudomonadota</taxon>
        <taxon>Gammaproteobacteria</taxon>
        <taxon>Legionellales</taxon>
        <taxon>Legionellaceae</taxon>
        <taxon>Legionella</taxon>
    </lineage>
</organism>
<dbReference type="Gene3D" id="3.40.50.2000">
    <property type="entry name" value="Glycogen Phosphorylase B"/>
    <property type="match status" value="1"/>
</dbReference>
<dbReference type="GO" id="GO:0005886">
    <property type="term" value="C:plasma membrane"/>
    <property type="evidence" value="ECO:0007669"/>
    <property type="project" value="UniProtKB-SubCell"/>
</dbReference>
<protein>
    <recommendedName>
        <fullName evidence="3 9">3-deoxy-D-manno-octulosonic acid transferase</fullName>
        <shortName evidence="9">Kdo transferase</shortName>
        <ecNumber evidence="2 9">2.4.99.12</ecNumber>
    </recommendedName>
    <alternativeName>
        <fullName evidence="5 9">Lipid IV(A) 3-deoxy-D-manno-octulosonic acid transferase</fullName>
    </alternativeName>
</protein>
<keyword evidence="9" id="KW-0448">Lipopolysaccharide biosynthesis</keyword>
<dbReference type="PANTHER" id="PTHR42755">
    <property type="entry name" value="3-DEOXY-MANNO-OCTULOSONATE CYTIDYLYLTRANSFERASE"/>
    <property type="match status" value="1"/>
</dbReference>
<comment type="pathway">
    <text evidence="1 9">Bacterial outer membrane biogenesis; LPS core biosynthesis.</text>
</comment>
<keyword evidence="9" id="KW-1003">Cell membrane</keyword>
<evidence type="ECO:0000256" key="3">
    <source>
        <dbReference type="ARBA" id="ARBA00019077"/>
    </source>
</evidence>
<dbReference type="FunFam" id="3.40.50.11720:FF:000001">
    <property type="entry name" value="3-deoxy-D-manno-octulosonic acid transferase"/>
    <property type="match status" value="1"/>
</dbReference>
<dbReference type="InterPro" id="IPR038107">
    <property type="entry name" value="Glycos_transf_N_sf"/>
</dbReference>
<reference evidence="11" key="1">
    <citation type="journal article" date="2014" name="Int. J. Syst. Evol. Microbiol.">
        <title>Complete genome sequence of Corynebacterium casei LMG S-19264T (=DSM 44701T), isolated from a smear-ripened cheese.</title>
        <authorList>
            <consortium name="US DOE Joint Genome Institute (JGI-PGF)"/>
            <person name="Walter F."/>
            <person name="Albersmeier A."/>
            <person name="Kalinowski J."/>
            <person name="Ruckert C."/>
        </authorList>
    </citation>
    <scope>NUCLEOTIDE SEQUENCE</scope>
    <source>
        <strain evidence="11">JCM 13919</strain>
    </source>
</reference>
<comment type="function">
    <text evidence="9">Involved in lipopolysaccharide (LPS) biosynthesis. Catalyzes the transfer of 3-deoxy-D-manno-octulosonate (Kdo) residue(s) from CMP-Kdo to lipid IV(A), the tetraacyldisaccharide-1,4'-bisphosphate precursor of lipid A.</text>
</comment>
<feature type="active site" description="Proton acceptor" evidence="7">
    <location>
        <position position="58"/>
    </location>
</feature>
<keyword evidence="9" id="KW-0472">Membrane</keyword>
<evidence type="ECO:0000313" key="12">
    <source>
        <dbReference type="Proteomes" id="UP000630149"/>
    </source>
</evidence>
<dbReference type="EMBL" id="BMOB01000005">
    <property type="protein sequence ID" value="GGI86122.1"/>
    <property type="molecule type" value="Genomic_DNA"/>
</dbReference>
<reference evidence="11" key="2">
    <citation type="submission" date="2020-09" db="EMBL/GenBank/DDBJ databases">
        <authorList>
            <person name="Sun Q."/>
            <person name="Ohkuma M."/>
        </authorList>
    </citation>
    <scope>NUCLEOTIDE SEQUENCE</scope>
    <source>
        <strain evidence="11">JCM 13919</strain>
    </source>
</reference>
<proteinExistence type="inferred from homology"/>
<dbReference type="AlphaFoldDB" id="A0A917JUV5"/>
<comment type="similarity">
    <text evidence="9">Belongs to the glycosyltransferase group 1 family.</text>
</comment>
<keyword evidence="4 9" id="KW-0808">Transferase</keyword>
<feature type="site" description="Transition state stabilizer" evidence="8">
    <location>
        <position position="126"/>
    </location>
</feature>
<evidence type="ECO:0000256" key="5">
    <source>
        <dbReference type="ARBA" id="ARBA00031445"/>
    </source>
</evidence>
<comment type="catalytic activity">
    <reaction evidence="6 9">
        <text>lipid IVA (E. coli) + CMP-3-deoxy-beta-D-manno-octulosonate = alpha-Kdo-(2-&gt;6)-lipid IVA (E. coli) + CMP + H(+)</text>
        <dbReference type="Rhea" id="RHEA:28066"/>
        <dbReference type="ChEBI" id="CHEBI:15378"/>
        <dbReference type="ChEBI" id="CHEBI:58603"/>
        <dbReference type="ChEBI" id="CHEBI:60364"/>
        <dbReference type="ChEBI" id="CHEBI:60377"/>
        <dbReference type="ChEBI" id="CHEBI:85987"/>
        <dbReference type="EC" id="2.4.99.12"/>
    </reaction>
</comment>
<keyword evidence="12" id="KW-1185">Reference proteome</keyword>
<dbReference type="NCBIfam" id="NF004388">
    <property type="entry name" value="PRK05749.1-4"/>
    <property type="match status" value="1"/>
</dbReference>
<evidence type="ECO:0000259" key="10">
    <source>
        <dbReference type="Pfam" id="PF04413"/>
    </source>
</evidence>
<accession>A0A917JUV5</accession>
<comment type="subcellular location">
    <subcellularLocation>
        <location evidence="9">Cell membrane</location>
    </subcellularLocation>
</comment>
<dbReference type="Pfam" id="PF04413">
    <property type="entry name" value="Glycos_transf_N"/>
    <property type="match status" value="1"/>
</dbReference>
<evidence type="ECO:0000256" key="9">
    <source>
        <dbReference type="RuleBase" id="RU365103"/>
    </source>
</evidence>
<evidence type="ECO:0000256" key="1">
    <source>
        <dbReference type="ARBA" id="ARBA00004713"/>
    </source>
</evidence>
<dbReference type="GO" id="GO:0043842">
    <property type="term" value="F:Kdo transferase activity"/>
    <property type="evidence" value="ECO:0007669"/>
    <property type="project" value="UniProtKB-EC"/>
</dbReference>
<evidence type="ECO:0000256" key="2">
    <source>
        <dbReference type="ARBA" id="ARBA00012621"/>
    </source>
</evidence>
<comment type="caution">
    <text evidence="11">The sequence shown here is derived from an EMBL/GenBank/DDBJ whole genome shotgun (WGS) entry which is preliminary data.</text>
</comment>
<dbReference type="RefSeq" id="WP_131776754.1">
    <property type="nucleotide sequence ID" value="NZ_BMOB01000005.1"/>
</dbReference>
<dbReference type="OrthoDB" id="9789797at2"/>
<dbReference type="Gene3D" id="3.40.50.11720">
    <property type="entry name" value="3-Deoxy-D-manno-octulosonic-acid transferase, N-terminal domain"/>
    <property type="match status" value="1"/>
</dbReference>
<evidence type="ECO:0000256" key="7">
    <source>
        <dbReference type="PIRSR" id="PIRSR639901-1"/>
    </source>
</evidence>